<evidence type="ECO:0000256" key="1">
    <source>
        <dbReference type="SAM" id="MobiDB-lite"/>
    </source>
</evidence>
<protein>
    <submittedName>
        <fullName evidence="2">Uncharacterized protein</fullName>
    </submittedName>
</protein>
<reference evidence="2 3" key="1">
    <citation type="submission" date="2018-09" db="EMBL/GenBank/DDBJ databases">
        <title>YIM PH21274 draft genome.</title>
        <authorList>
            <person name="Miao C."/>
        </authorList>
    </citation>
    <scope>NUCLEOTIDE SEQUENCE [LARGE SCALE GENOMIC DNA]</scope>
    <source>
        <strain evidence="2 3">YIM PH 21724</strain>
    </source>
</reference>
<organism evidence="2 3">
    <name type="scientific">Nocardia panacis</name>
    <dbReference type="NCBI Taxonomy" id="2340916"/>
    <lineage>
        <taxon>Bacteria</taxon>
        <taxon>Bacillati</taxon>
        <taxon>Actinomycetota</taxon>
        <taxon>Actinomycetes</taxon>
        <taxon>Mycobacteriales</taxon>
        <taxon>Nocardiaceae</taxon>
        <taxon>Nocardia</taxon>
    </lineage>
</organism>
<dbReference type="AlphaFoldDB" id="A0A3A4KN23"/>
<dbReference type="Proteomes" id="UP000266677">
    <property type="component" value="Unassembled WGS sequence"/>
</dbReference>
<proteinExistence type="predicted"/>
<keyword evidence="3" id="KW-1185">Reference proteome</keyword>
<gene>
    <name evidence="2" type="ORF">D5S18_12240</name>
</gene>
<evidence type="ECO:0000313" key="2">
    <source>
        <dbReference type="EMBL" id="RJO76968.1"/>
    </source>
</evidence>
<accession>A0A3A4KN23</accession>
<name>A0A3A4KN23_9NOCA</name>
<sequence>MGEGRATGTGRGGCAVIGDTTIVTPPLVCGYADVELAHEQMRTHRACRIVRCAWKAAAYYTLVAAGRLTPQSLTPRERAAARGIEFPPLDSDPPNSGGPTYRTLREVLDKLSELALPTSGADGNGHPENP</sequence>
<dbReference type="EMBL" id="QZFU01000016">
    <property type="protein sequence ID" value="RJO76968.1"/>
    <property type="molecule type" value="Genomic_DNA"/>
</dbReference>
<comment type="caution">
    <text evidence="2">The sequence shown here is derived from an EMBL/GenBank/DDBJ whole genome shotgun (WGS) entry which is preliminary data.</text>
</comment>
<feature type="region of interest" description="Disordered" evidence="1">
    <location>
        <begin position="80"/>
        <end position="102"/>
    </location>
</feature>
<evidence type="ECO:0000313" key="3">
    <source>
        <dbReference type="Proteomes" id="UP000266677"/>
    </source>
</evidence>